<protein>
    <submittedName>
        <fullName evidence="2">Uncharacterized protein</fullName>
    </submittedName>
</protein>
<gene>
    <name evidence="2" type="ORF">COCCADRAFT_85530</name>
</gene>
<evidence type="ECO:0000256" key="1">
    <source>
        <dbReference type="SAM" id="Phobius"/>
    </source>
</evidence>
<feature type="transmembrane region" description="Helical" evidence="1">
    <location>
        <begin position="192"/>
        <end position="225"/>
    </location>
</feature>
<dbReference type="EMBL" id="KI964551">
    <property type="protein sequence ID" value="EUC37381.1"/>
    <property type="molecule type" value="Genomic_DNA"/>
</dbReference>
<organism evidence="2 3">
    <name type="scientific">Cochliobolus carbonum (strain 26-R-13)</name>
    <name type="common">Maize leaf spot fungus</name>
    <name type="synonym">Bipolaris zeicola</name>
    <dbReference type="NCBI Taxonomy" id="930089"/>
    <lineage>
        <taxon>Eukaryota</taxon>
        <taxon>Fungi</taxon>
        <taxon>Dikarya</taxon>
        <taxon>Ascomycota</taxon>
        <taxon>Pezizomycotina</taxon>
        <taxon>Dothideomycetes</taxon>
        <taxon>Pleosporomycetidae</taxon>
        <taxon>Pleosporales</taxon>
        <taxon>Pleosporineae</taxon>
        <taxon>Pleosporaceae</taxon>
        <taxon>Bipolaris</taxon>
    </lineage>
</organism>
<proteinExistence type="predicted"/>
<dbReference type="RefSeq" id="XP_007708275.1">
    <property type="nucleotide sequence ID" value="XM_007710085.1"/>
</dbReference>
<dbReference type="Proteomes" id="UP000053841">
    <property type="component" value="Unassembled WGS sequence"/>
</dbReference>
<dbReference type="KEGG" id="bze:COCCADRAFT_85530"/>
<accession>W6Z129</accession>
<evidence type="ECO:0000313" key="2">
    <source>
        <dbReference type="EMBL" id="EUC37381.1"/>
    </source>
</evidence>
<reference evidence="2 3" key="1">
    <citation type="journal article" date="2013" name="PLoS Genet.">
        <title>Comparative genome structure, secondary metabolite, and effector coding capacity across Cochliobolus pathogens.</title>
        <authorList>
            <person name="Condon B.J."/>
            <person name="Leng Y."/>
            <person name="Wu D."/>
            <person name="Bushley K.E."/>
            <person name="Ohm R.A."/>
            <person name="Otillar R."/>
            <person name="Martin J."/>
            <person name="Schackwitz W."/>
            <person name="Grimwood J."/>
            <person name="MohdZainudin N."/>
            <person name="Xue C."/>
            <person name="Wang R."/>
            <person name="Manning V.A."/>
            <person name="Dhillon B."/>
            <person name="Tu Z.J."/>
            <person name="Steffenson B.J."/>
            <person name="Salamov A."/>
            <person name="Sun H."/>
            <person name="Lowry S."/>
            <person name="LaButti K."/>
            <person name="Han J."/>
            <person name="Copeland A."/>
            <person name="Lindquist E."/>
            <person name="Barry K."/>
            <person name="Schmutz J."/>
            <person name="Baker S.E."/>
            <person name="Ciuffetti L.M."/>
            <person name="Grigoriev I.V."/>
            <person name="Zhong S."/>
            <person name="Turgeon B.G."/>
        </authorList>
    </citation>
    <scope>NUCLEOTIDE SEQUENCE [LARGE SCALE GENOMIC DNA]</scope>
    <source>
        <strain evidence="2 3">26-R-13</strain>
    </source>
</reference>
<dbReference type="GeneID" id="19151970"/>
<keyword evidence="1" id="KW-0812">Transmembrane</keyword>
<keyword evidence="3" id="KW-1185">Reference proteome</keyword>
<sequence>MRWGGPVYFGQCGGWPTPFQRLRGPRPTGTSTAQVALFCSCSPGSNVTRSQAPRPVSDPPASMLPLATSAWTMRRDQDYINHGALHPTPPARVHPRSHSLFSLSLFHSLRVDSLSCFGNCFIHSPHTPSCFHSLPPLLSFPRAGTSWPIRQSPQTSCLTHALPCTYTLHCRSTVYPLGLSGACPPTTSHLSAFYYCVLLLYNTLCSPFTAIILLLALVFGLVVCLQ</sequence>
<name>W6Z129_COCC2</name>
<dbReference type="HOGENOM" id="CLU_1224570_0_0_1"/>
<evidence type="ECO:0000313" key="3">
    <source>
        <dbReference type="Proteomes" id="UP000053841"/>
    </source>
</evidence>
<keyword evidence="1" id="KW-1133">Transmembrane helix</keyword>
<dbReference type="AlphaFoldDB" id="W6Z129"/>
<keyword evidence="1" id="KW-0472">Membrane</keyword>